<dbReference type="Proteomes" id="UP000190848">
    <property type="component" value="Chromosome"/>
</dbReference>
<dbReference type="EMBL" id="CP016374">
    <property type="protein sequence ID" value="AQX02237.1"/>
    <property type="molecule type" value="Genomic_DNA"/>
</dbReference>
<evidence type="ECO:0000313" key="7">
    <source>
        <dbReference type="EMBL" id="AQX02208.1"/>
    </source>
</evidence>
<feature type="domain" description="DDE Tnp4" evidence="4">
    <location>
        <begin position="92"/>
        <end position="257"/>
    </location>
</feature>
<evidence type="ECO:0000313" key="11">
    <source>
        <dbReference type="EMBL" id="AQX02688.1"/>
    </source>
</evidence>
<dbReference type="NCBIfam" id="NF033580">
    <property type="entry name" value="transpos_IS5_3"/>
    <property type="match status" value="1"/>
</dbReference>
<evidence type="ECO:0000256" key="2">
    <source>
        <dbReference type="ARBA" id="ARBA00022723"/>
    </source>
</evidence>
<organism evidence="6 12">
    <name type="scientific">Elizabethkingia anophelis</name>
    <dbReference type="NCBI Taxonomy" id="1117645"/>
    <lineage>
        <taxon>Bacteria</taxon>
        <taxon>Pseudomonadati</taxon>
        <taxon>Bacteroidota</taxon>
        <taxon>Flavobacteriia</taxon>
        <taxon>Flavobacteriales</taxon>
        <taxon>Weeksellaceae</taxon>
        <taxon>Elizabethkingia</taxon>
    </lineage>
</organism>
<evidence type="ECO:0000259" key="3">
    <source>
        <dbReference type="Pfam" id="PF13340"/>
    </source>
</evidence>
<dbReference type="InterPro" id="IPR025161">
    <property type="entry name" value="IS402-like_dom"/>
</dbReference>
<evidence type="ECO:0000313" key="5">
    <source>
        <dbReference type="EMBL" id="AQX02184.1"/>
    </source>
</evidence>
<protein>
    <recommendedName>
        <fullName evidence="13">IS5 family transposase</fullName>
    </recommendedName>
</protein>
<dbReference type="RefSeq" id="WP_078396256.1">
    <property type="nucleotide sequence ID" value="NZ_MAHU01000045.1"/>
</dbReference>
<dbReference type="AlphaFoldDB" id="A0AAU8UXR6"/>
<evidence type="ECO:0000313" key="12">
    <source>
        <dbReference type="Proteomes" id="UP000190848"/>
    </source>
</evidence>
<proteinExistence type="predicted"/>
<evidence type="ECO:0008006" key="13">
    <source>
        <dbReference type="Google" id="ProtNLM"/>
    </source>
</evidence>
<evidence type="ECO:0000259" key="4">
    <source>
        <dbReference type="Pfam" id="PF13359"/>
    </source>
</evidence>
<evidence type="ECO:0000313" key="6">
    <source>
        <dbReference type="EMBL" id="AQX02202.1"/>
    </source>
</evidence>
<dbReference type="EMBL" id="CP016374">
    <property type="protein sequence ID" value="AQX02688.1"/>
    <property type="molecule type" value="Genomic_DNA"/>
</dbReference>
<dbReference type="PANTHER" id="PTHR30007:SF0">
    <property type="entry name" value="TRANSPOSASE"/>
    <property type="match status" value="1"/>
</dbReference>
<dbReference type="EMBL" id="CP016374">
    <property type="protein sequence ID" value="AQX02273.1"/>
    <property type="molecule type" value="Genomic_DNA"/>
</dbReference>
<sequence>MKKELCCYLSLGEKKNNAKVLLLQVVDAILYRLKTGCQWRELPCKQFFEVEYSWNSVYQHFRRWCKDGSWENLKKGLFAKYKNRLDMSCIQLDGSHTPVKRGGESFGYQGRKKCKTTNMLFVCDNQGIPIACSQPIAGNHHDTFKLEQLMGEILKDIKNSNIRTDGLFLNADAGFDTDKFRNYCFGNDVFANIDFNPRNGKVSEREHIFDNTLYKRRFVIERTNAWIDAFKALLVRFDTKDLHWRSWHLIAFCAILLRKL</sequence>
<accession>A0AAU8UXR6</accession>
<keyword evidence="2" id="KW-0479">Metal-binding</keyword>
<gene>
    <name evidence="5" type="ORF">BBD32_12255</name>
    <name evidence="6" type="ORF">BBD32_12370</name>
    <name evidence="7" type="ORF">BBD32_12405</name>
    <name evidence="8" type="ORF">BBD32_12515</name>
    <name evidence="9" type="ORF">BBD32_12595</name>
    <name evidence="10" type="ORF">BBD32_12810</name>
    <name evidence="11" type="ORF">BBD32_15110</name>
</gene>
<reference evidence="6 12" key="1">
    <citation type="submission" date="2016-07" db="EMBL/GenBank/DDBJ databases">
        <title>Revisiting the taxonomy of the Elizabethkingia Genus using Whole-Genome Sequencing, Optical Mapping, and MALDI-TOF, along with proposal of three novel Elizabethkingia species: Elizabethkingia bruuniana sp. nov., Elizabethkingia ursingii sp. nov., and Elizabethkingia occulta sp. nov.</title>
        <authorList>
            <person name="Nicholson A.C."/>
        </authorList>
    </citation>
    <scope>NUCLEOTIDE SEQUENCE [LARGE SCALE GENOMIC DNA]</scope>
    <source>
        <strain evidence="6 12">F3201</strain>
    </source>
</reference>
<evidence type="ECO:0000256" key="1">
    <source>
        <dbReference type="ARBA" id="ARBA00001968"/>
    </source>
</evidence>
<evidence type="ECO:0000313" key="8">
    <source>
        <dbReference type="EMBL" id="AQX02226.1"/>
    </source>
</evidence>
<dbReference type="Pfam" id="PF13359">
    <property type="entry name" value="DDE_Tnp_4"/>
    <property type="match status" value="1"/>
</dbReference>
<dbReference type="EMBL" id="CP016374">
    <property type="protein sequence ID" value="AQX02208.1"/>
    <property type="molecule type" value="Genomic_DNA"/>
</dbReference>
<dbReference type="EMBL" id="CP016374">
    <property type="protein sequence ID" value="AQX02202.1"/>
    <property type="molecule type" value="Genomic_DNA"/>
</dbReference>
<comment type="cofactor">
    <cofactor evidence="1">
        <name>a divalent metal cation</name>
        <dbReference type="ChEBI" id="CHEBI:60240"/>
    </cofactor>
</comment>
<feature type="domain" description="Insertion element IS402-like" evidence="3">
    <location>
        <begin position="20"/>
        <end position="73"/>
    </location>
</feature>
<evidence type="ECO:0000313" key="10">
    <source>
        <dbReference type="EMBL" id="AQX02273.1"/>
    </source>
</evidence>
<dbReference type="Pfam" id="PF13340">
    <property type="entry name" value="DUF4096"/>
    <property type="match status" value="1"/>
</dbReference>
<evidence type="ECO:0000313" key="9">
    <source>
        <dbReference type="EMBL" id="AQX02237.1"/>
    </source>
</evidence>
<dbReference type="InterPro" id="IPR027806">
    <property type="entry name" value="HARBI1_dom"/>
</dbReference>
<dbReference type="PANTHER" id="PTHR30007">
    <property type="entry name" value="PHP DOMAIN PROTEIN"/>
    <property type="match status" value="1"/>
</dbReference>
<dbReference type="EMBL" id="CP016374">
    <property type="protein sequence ID" value="AQX02184.1"/>
    <property type="molecule type" value="Genomic_DNA"/>
</dbReference>
<name>A0AAU8UXR6_9FLAO</name>
<dbReference type="EMBL" id="CP016374">
    <property type="protein sequence ID" value="AQX02226.1"/>
    <property type="molecule type" value="Genomic_DNA"/>
</dbReference>
<dbReference type="GO" id="GO:0046872">
    <property type="term" value="F:metal ion binding"/>
    <property type="evidence" value="ECO:0007669"/>
    <property type="project" value="UniProtKB-KW"/>
</dbReference>